<organism evidence="1 2">
    <name type="scientific">Neisseria lactamica ATCC 23970</name>
    <dbReference type="NCBI Taxonomy" id="546265"/>
    <lineage>
        <taxon>Bacteria</taxon>
        <taxon>Pseudomonadati</taxon>
        <taxon>Pseudomonadota</taxon>
        <taxon>Betaproteobacteria</taxon>
        <taxon>Neisseriales</taxon>
        <taxon>Neisseriaceae</taxon>
        <taxon>Neisseria</taxon>
    </lineage>
</organism>
<dbReference type="Proteomes" id="UP000003843">
    <property type="component" value="Unassembled WGS sequence"/>
</dbReference>
<name>D0W8D7_NEILA</name>
<sequence>MVVGMKKFQTARRCRLKIGADYSTMWVWRQDIVLKYEFNRSGRLYNVWL</sequence>
<dbReference type="AlphaFoldDB" id="D0W8D7"/>
<proteinExistence type="predicted"/>
<comment type="caution">
    <text evidence="1">The sequence shown here is derived from an EMBL/GenBank/DDBJ whole genome shotgun (WGS) entry which is preliminary data.</text>
</comment>
<gene>
    <name evidence="1" type="ORF">NEILACOT_03790</name>
</gene>
<evidence type="ECO:0000313" key="2">
    <source>
        <dbReference type="Proteomes" id="UP000003843"/>
    </source>
</evidence>
<evidence type="ECO:0000313" key="1">
    <source>
        <dbReference type="EMBL" id="EEZ76068.1"/>
    </source>
</evidence>
<protein>
    <submittedName>
        <fullName evidence="1">Uncharacterized protein</fullName>
    </submittedName>
</protein>
<dbReference type="EMBL" id="ACEQ02000008">
    <property type="protein sequence ID" value="EEZ76068.1"/>
    <property type="molecule type" value="Genomic_DNA"/>
</dbReference>
<accession>D0W8D7</accession>
<reference evidence="1 2" key="1">
    <citation type="submission" date="2009-10" db="EMBL/GenBank/DDBJ databases">
        <authorList>
            <person name="Weinstock G."/>
            <person name="Sodergren E."/>
            <person name="Clifton S."/>
            <person name="Fulton L."/>
            <person name="Fulton B."/>
            <person name="Courtney L."/>
            <person name="Fronick C."/>
            <person name="Harrison M."/>
            <person name="Strong C."/>
            <person name="Farmer C."/>
            <person name="Delahaunty K."/>
            <person name="Markovic C."/>
            <person name="Hall O."/>
            <person name="Minx P."/>
            <person name="Tomlinson C."/>
            <person name="Mitreva M."/>
            <person name="Nelson J."/>
            <person name="Hou S."/>
            <person name="Wollam A."/>
            <person name="Pepin K.H."/>
            <person name="Johnson M."/>
            <person name="Bhonagiri V."/>
            <person name="Nash W.E."/>
            <person name="Warren W."/>
            <person name="Chinwalla A."/>
            <person name="Mardis E.R."/>
            <person name="Wilson R.K."/>
        </authorList>
    </citation>
    <scope>NUCLEOTIDE SEQUENCE [LARGE SCALE GENOMIC DNA]</scope>
    <source>
        <strain evidence="1 2">ATCC 23970</strain>
    </source>
</reference>